<evidence type="ECO:0000256" key="2">
    <source>
        <dbReference type="ARBA" id="ARBA00022692"/>
    </source>
</evidence>
<comment type="caution">
    <text evidence="12">The sequence shown here is derived from an EMBL/GenBank/DDBJ whole genome shotgun (WGS) entry which is preliminary data.</text>
</comment>
<dbReference type="EMBL" id="JBICCN010000143">
    <property type="protein sequence ID" value="KAL3090293.1"/>
    <property type="molecule type" value="Genomic_DNA"/>
</dbReference>
<organism evidence="12 13">
    <name type="scientific">Heterodera schachtii</name>
    <name type="common">Sugarbeet cyst nematode worm</name>
    <name type="synonym">Tylenchus schachtii</name>
    <dbReference type="NCBI Taxonomy" id="97005"/>
    <lineage>
        <taxon>Eukaryota</taxon>
        <taxon>Metazoa</taxon>
        <taxon>Ecdysozoa</taxon>
        <taxon>Nematoda</taxon>
        <taxon>Chromadorea</taxon>
        <taxon>Rhabditida</taxon>
        <taxon>Tylenchina</taxon>
        <taxon>Tylenchomorpha</taxon>
        <taxon>Tylenchoidea</taxon>
        <taxon>Heteroderidae</taxon>
        <taxon>Heteroderinae</taxon>
        <taxon>Heterodera</taxon>
    </lineage>
</organism>
<dbReference type="PANTHER" id="PTHR24028:SF146">
    <property type="entry name" value="CADHERIN 96CB, ISOFORM D-RELATED"/>
    <property type="match status" value="1"/>
</dbReference>
<feature type="region of interest" description="Disordered" evidence="9">
    <location>
        <begin position="368"/>
        <end position="387"/>
    </location>
</feature>
<dbReference type="PROSITE" id="PS00232">
    <property type="entry name" value="CADHERIN_1"/>
    <property type="match status" value="2"/>
</dbReference>
<dbReference type="SUPFAM" id="SSF49313">
    <property type="entry name" value="Cadherin-like"/>
    <property type="match status" value="4"/>
</dbReference>
<keyword evidence="2" id="KW-0812">Transmembrane</keyword>
<feature type="chain" id="PRO_5044771507" description="Cadherin domain-containing protein" evidence="10">
    <location>
        <begin position="17"/>
        <end position="1417"/>
    </location>
</feature>
<feature type="region of interest" description="Disordered" evidence="9">
    <location>
        <begin position="625"/>
        <end position="646"/>
    </location>
</feature>
<dbReference type="PANTHER" id="PTHR24028">
    <property type="entry name" value="CADHERIN-87A"/>
    <property type="match status" value="1"/>
</dbReference>
<evidence type="ECO:0000256" key="1">
    <source>
        <dbReference type="ARBA" id="ARBA00004167"/>
    </source>
</evidence>
<keyword evidence="10" id="KW-0732">Signal</keyword>
<comment type="subcellular location">
    <subcellularLocation>
        <location evidence="1">Membrane</location>
        <topology evidence="1">Single-pass membrane protein</topology>
    </subcellularLocation>
</comment>
<evidence type="ECO:0000256" key="6">
    <source>
        <dbReference type="ARBA" id="ARBA00023136"/>
    </source>
</evidence>
<evidence type="ECO:0000313" key="13">
    <source>
        <dbReference type="Proteomes" id="UP001620645"/>
    </source>
</evidence>
<evidence type="ECO:0000256" key="5">
    <source>
        <dbReference type="ARBA" id="ARBA00022989"/>
    </source>
</evidence>
<feature type="domain" description="Cadherin" evidence="11">
    <location>
        <begin position="261"/>
        <end position="378"/>
    </location>
</feature>
<keyword evidence="13" id="KW-1185">Reference proteome</keyword>
<keyword evidence="7" id="KW-0325">Glycoprotein</keyword>
<proteinExistence type="predicted"/>
<feature type="domain" description="Cadherin" evidence="11">
    <location>
        <begin position="66"/>
        <end position="143"/>
    </location>
</feature>
<dbReference type="SMART" id="SM00112">
    <property type="entry name" value="CA"/>
    <property type="match status" value="4"/>
</dbReference>
<dbReference type="Proteomes" id="UP001620645">
    <property type="component" value="Unassembled WGS sequence"/>
</dbReference>
<evidence type="ECO:0000313" key="12">
    <source>
        <dbReference type="EMBL" id="KAL3090293.1"/>
    </source>
</evidence>
<evidence type="ECO:0000256" key="9">
    <source>
        <dbReference type="SAM" id="MobiDB-lite"/>
    </source>
</evidence>
<keyword evidence="6" id="KW-0472">Membrane</keyword>
<dbReference type="InterPro" id="IPR002126">
    <property type="entry name" value="Cadherin-like_dom"/>
</dbReference>
<evidence type="ECO:0000256" key="10">
    <source>
        <dbReference type="SAM" id="SignalP"/>
    </source>
</evidence>
<feature type="domain" description="Cadherin" evidence="11">
    <location>
        <begin position="681"/>
        <end position="786"/>
    </location>
</feature>
<dbReference type="PROSITE" id="PS50268">
    <property type="entry name" value="CADHERIN_2"/>
    <property type="match status" value="5"/>
</dbReference>
<dbReference type="InterPro" id="IPR020894">
    <property type="entry name" value="Cadherin_CS"/>
</dbReference>
<dbReference type="PRINTS" id="PR00205">
    <property type="entry name" value="CADHERIN"/>
</dbReference>
<dbReference type="CDD" id="cd11304">
    <property type="entry name" value="Cadherin_repeat"/>
    <property type="match status" value="3"/>
</dbReference>
<dbReference type="GO" id="GO:0005509">
    <property type="term" value="F:calcium ion binding"/>
    <property type="evidence" value="ECO:0007669"/>
    <property type="project" value="UniProtKB-UniRule"/>
</dbReference>
<evidence type="ECO:0000256" key="4">
    <source>
        <dbReference type="ARBA" id="ARBA00022837"/>
    </source>
</evidence>
<dbReference type="InterPro" id="IPR015919">
    <property type="entry name" value="Cadherin-like_sf"/>
</dbReference>
<feature type="compositionally biased region" description="Basic and acidic residues" evidence="9">
    <location>
        <begin position="368"/>
        <end position="379"/>
    </location>
</feature>
<name>A0ABD2JIL2_HETSC</name>
<feature type="signal peptide" evidence="10">
    <location>
        <begin position="1"/>
        <end position="16"/>
    </location>
</feature>
<dbReference type="Gene3D" id="2.60.40.60">
    <property type="entry name" value="Cadherins"/>
    <property type="match status" value="5"/>
</dbReference>
<sequence>MFLFLFICLPPSFSSSASSSLYSEQSLHVQLVEECPFGSSVLRLPSLPLSFSPWHLSPSAYSSLVSLNASSGDLFTSGRIDRESLPIDAKNEQILLEFVFVSRLAVTKRMASPSAPSLPLAQSFRLFRLTVEILDVNDNAPIFGTEQLNLSISESASPGSRFTLGKARDSDAGNNGTIGGCELMPLPEVPSSEDISEYFHAEKDPTGDLVLELNNKQMDREQTDYLRGRLRVWDAGAPQREAIVGLSIRLLDANDNAPRFEQTLYNLTFEQNERMASEKVKLGKVRATDLDEGENGRVKYEMNGESDGALEVDERSGELFIGRRRMAKNVCPPNGPPSECLFVVNAIDGGVPPLSAKATVLVKLAKEKEEGTKGTERSEQRRRKKQAKIRIKNFPAGQTFASLGSESPNGTVISVVTMENTDNEEEDGEKEQQQTQFVIRGTQQMFRLEQLRNGLALIRWNGTAQNAGGNGRHWTLEIGRKRSEDGREIGPTEKVQVFLRPSSSDQSDQLAFLPPPPLLPLLHIVRLPVDFPLGSLVLRLNSSSSSFSSHFQLVSSEWDHIFELHPVAGLLRLKMPFPQLGDGETGRNITVKVEEMARDQSAEQQQEKEEKLAQIEVQIEVSLGNGSRKGQKGEKRAKKGQREGGVGLAGSNSLSIPIPFWLFDVNNQQRPLIAGCAPTDSPCVLSLRLAEDFPLGVSLFSLFSLNASDSALRFSLRPFSSDFASLALFTIDAQLGIVSLRQSLDFERSSEHRFWVEVTDRETPPGRAKAILEVFVEDVNDEVPQFAPPAAVFLSLPLSLPASSVLLSVSATDSDFVDLRFGLRYELLENYGTFPRGMFQLAGDQLILVKSPASFGLKANDQFVFQIGAMDLANHSAPSPLIVNVRIVAAEAKVPLRKASLNLTMGQCLSEDDILKNVSAFVPRDGPRFVNLSLLHGDPSLLLFRSSPLSLCLRFSPSFPPKLPSHFLLADFGSVGWTLIELFPSIPPTDRPRLTFVDASPNITVVLSETAIGTPLHRFRVHLFGPRDEIRFKLEDDQLGILGLHPTEGLLWLARNERSKGRETEMAVVAQFGEEKRVVARQKFWLKIGGDDDQTERDLLRFPASLSISVPIDASLHPGDLLANLASLFPTSHRFKLSFNFHAQNLSSNWQSDEFVALFPNGEIRLLKQPPFGINIWQREVKVQQQEKRLYYSRTDKLKTDKWSTDKWSMIGERIAPVRLIIKNPLRSVDDSLSLHCPNPPQRFLWHNAPPGTFVGTLAERQNFSGGTERIKRIELLDHLDLFLVDELSGNIHIRTREKLIDRGGQLDIRYRIGEAGERENEKRRECEAKVELVDPFARKEEKRRENIIRREISQRIAGEKMRHDGMALAEKEGRNWHNGTQCQLEKAVMRDELGAAQKFENFATPSLIPWNGFSPF</sequence>
<dbReference type="InterPro" id="IPR050174">
    <property type="entry name" value="Protocadherin/Cadherin-CA"/>
</dbReference>
<keyword evidence="3" id="KW-0677">Repeat</keyword>
<keyword evidence="5" id="KW-1133">Transmembrane helix</keyword>
<feature type="domain" description="Cadherin" evidence="11">
    <location>
        <begin position="788"/>
        <end position="897"/>
    </location>
</feature>
<evidence type="ECO:0000256" key="3">
    <source>
        <dbReference type="ARBA" id="ARBA00022737"/>
    </source>
</evidence>
<feature type="domain" description="Cadherin" evidence="11">
    <location>
        <begin position="144"/>
        <end position="260"/>
    </location>
</feature>
<accession>A0ABD2JIL2</accession>
<evidence type="ECO:0000259" key="11">
    <source>
        <dbReference type="PROSITE" id="PS50268"/>
    </source>
</evidence>
<evidence type="ECO:0000256" key="8">
    <source>
        <dbReference type="PROSITE-ProRule" id="PRU00043"/>
    </source>
</evidence>
<evidence type="ECO:0000256" key="7">
    <source>
        <dbReference type="ARBA" id="ARBA00023180"/>
    </source>
</evidence>
<reference evidence="12 13" key="1">
    <citation type="submission" date="2024-10" db="EMBL/GenBank/DDBJ databases">
        <authorList>
            <person name="Kim D."/>
        </authorList>
    </citation>
    <scope>NUCLEOTIDE SEQUENCE [LARGE SCALE GENOMIC DNA]</scope>
    <source>
        <strain evidence="12">Taebaek</strain>
    </source>
</reference>
<keyword evidence="4 8" id="KW-0106">Calcium</keyword>
<dbReference type="GO" id="GO:0016020">
    <property type="term" value="C:membrane"/>
    <property type="evidence" value="ECO:0007669"/>
    <property type="project" value="UniProtKB-SubCell"/>
</dbReference>
<dbReference type="Pfam" id="PF00028">
    <property type="entry name" value="Cadherin"/>
    <property type="match status" value="1"/>
</dbReference>
<gene>
    <name evidence="12" type="ORF">niasHS_006745</name>
</gene>
<protein>
    <recommendedName>
        <fullName evidence="11">Cadherin domain-containing protein</fullName>
    </recommendedName>
</protein>